<dbReference type="InterPro" id="IPR014044">
    <property type="entry name" value="CAP_dom"/>
</dbReference>
<gene>
    <name evidence="6" type="primary">Dana\GF18253</name>
    <name evidence="6" type="synonym">dana_GLEANR_19512</name>
    <name evidence="6" type="ORF">GF18253</name>
</gene>
<dbReference type="InterPro" id="IPR035940">
    <property type="entry name" value="CAP_sf"/>
</dbReference>
<feature type="domain" description="SCP" evidence="5">
    <location>
        <begin position="117"/>
        <end position="278"/>
    </location>
</feature>
<protein>
    <recommendedName>
        <fullName evidence="4">Venom allergen-1</fullName>
    </recommendedName>
</protein>
<dbReference type="SMR" id="B3LZ55"/>
<dbReference type="FunFam" id="3.40.33.10:FF:000007">
    <property type="entry name" value="Venom allergen"/>
    <property type="match status" value="1"/>
</dbReference>
<dbReference type="AlphaFoldDB" id="B3LZ55"/>
<evidence type="ECO:0000256" key="3">
    <source>
        <dbReference type="ARBA" id="ARBA00022525"/>
    </source>
</evidence>
<comment type="similarity">
    <text evidence="2">Belongs to the CRISP family.</text>
</comment>
<dbReference type="SUPFAM" id="SSF55797">
    <property type="entry name" value="PR-1-like"/>
    <property type="match status" value="1"/>
</dbReference>
<evidence type="ECO:0000256" key="4">
    <source>
        <dbReference type="ARBA" id="ARBA00068306"/>
    </source>
</evidence>
<dbReference type="eggNOG" id="KOG3017">
    <property type="taxonomic scope" value="Eukaryota"/>
</dbReference>
<name>B3LZ55_DROAN</name>
<dbReference type="InParanoid" id="B3LZ55"/>
<keyword evidence="3" id="KW-0964">Secreted</keyword>
<reference evidence="6 7" key="1">
    <citation type="journal article" date="2007" name="Nature">
        <title>Evolution of genes and genomes on the Drosophila phylogeny.</title>
        <authorList>
            <consortium name="Drosophila 12 Genomes Consortium"/>
            <person name="Clark A.G."/>
            <person name="Eisen M.B."/>
            <person name="Smith D.R."/>
            <person name="Bergman C.M."/>
            <person name="Oliver B."/>
            <person name="Markow T.A."/>
            <person name="Kaufman T.C."/>
            <person name="Kellis M."/>
            <person name="Gelbart W."/>
            <person name="Iyer V.N."/>
            <person name="Pollard D.A."/>
            <person name="Sackton T.B."/>
            <person name="Larracuente A.M."/>
            <person name="Singh N.D."/>
            <person name="Abad J.P."/>
            <person name="Abt D.N."/>
            <person name="Adryan B."/>
            <person name="Aguade M."/>
            <person name="Akashi H."/>
            <person name="Anderson W.W."/>
            <person name="Aquadro C.F."/>
            <person name="Ardell D.H."/>
            <person name="Arguello R."/>
            <person name="Artieri C.G."/>
            <person name="Barbash D.A."/>
            <person name="Barker D."/>
            <person name="Barsanti P."/>
            <person name="Batterham P."/>
            <person name="Batzoglou S."/>
            <person name="Begun D."/>
            <person name="Bhutkar A."/>
            <person name="Blanco E."/>
            <person name="Bosak S.A."/>
            <person name="Bradley R.K."/>
            <person name="Brand A.D."/>
            <person name="Brent M.R."/>
            <person name="Brooks A.N."/>
            <person name="Brown R.H."/>
            <person name="Butlin R.K."/>
            <person name="Caggese C."/>
            <person name="Calvi B.R."/>
            <person name="Bernardo de Carvalho A."/>
            <person name="Caspi A."/>
            <person name="Castrezana S."/>
            <person name="Celniker S.E."/>
            <person name="Chang J.L."/>
            <person name="Chapple C."/>
            <person name="Chatterji S."/>
            <person name="Chinwalla A."/>
            <person name="Civetta A."/>
            <person name="Clifton S.W."/>
            <person name="Comeron J.M."/>
            <person name="Costello J.C."/>
            <person name="Coyne J.A."/>
            <person name="Daub J."/>
            <person name="David R.G."/>
            <person name="Delcher A.L."/>
            <person name="Delehaunty K."/>
            <person name="Do C.B."/>
            <person name="Ebling H."/>
            <person name="Edwards K."/>
            <person name="Eickbush T."/>
            <person name="Evans J.D."/>
            <person name="Filipski A."/>
            <person name="Findeiss S."/>
            <person name="Freyhult E."/>
            <person name="Fulton L."/>
            <person name="Fulton R."/>
            <person name="Garcia A.C."/>
            <person name="Gardiner A."/>
            <person name="Garfield D.A."/>
            <person name="Garvin B.E."/>
            <person name="Gibson G."/>
            <person name="Gilbert D."/>
            <person name="Gnerre S."/>
            <person name="Godfrey J."/>
            <person name="Good R."/>
            <person name="Gotea V."/>
            <person name="Gravely B."/>
            <person name="Greenberg A.J."/>
            <person name="Griffiths-Jones S."/>
            <person name="Gross S."/>
            <person name="Guigo R."/>
            <person name="Gustafson E.A."/>
            <person name="Haerty W."/>
            <person name="Hahn M.W."/>
            <person name="Halligan D.L."/>
            <person name="Halpern A.L."/>
            <person name="Halter G.M."/>
            <person name="Han M.V."/>
            <person name="Heger A."/>
            <person name="Hillier L."/>
            <person name="Hinrichs A.S."/>
            <person name="Holmes I."/>
            <person name="Hoskins R.A."/>
            <person name="Hubisz M.J."/>
            <person name="Hultmark D."/>
            <person name="Huntley M.A."/>
            <person name="Jaffe D.B."/>
            <person name="Jagadeeshan S."/>
            <person name="Jeck W.R."/>
            <person name="Johnson J."/>
            <person name="Jones C.D."/>
            <person name="Jordan W.C."/>
            <person name="Karpen G.H."/>
            <person name="Kataoka E."/>
            <person name="Keightley P.D."/>
            <person name="Kheradpour P."/>
            <person name="Kirkness E.F."/>
            <person name="Koerich L.B."/>
            <person name="Kristiansen K."/>
            <person name="Kudrna D."/>
            <person name="Kulathinal R.J."/>
            <person name="Kumar S."/>
            <person name="Kwok R."/>
            <person name="Lander E."/>
            <person name="Langley C.H."/>
            <person name="Lapoint R."/>
            <person name="Lazzaro B.P."/>
            <person name="Lee S.J."/>
            <person name="Levesque L."/>
            <person name="Li R."/>
            <person name="Lin C.F."/>
            <person name="Lin M.F."/>
            <person name="Lindblad-Toh K."/>
            <person name="Llopart A."/>
            <person name="Long M."/>
            <person name="Low L."/>
            <person name="Lozovsky E."/>
            <person name="Lu J."/>
            <person name="Luo M."/>
            <person name="Machado C.A."/>
            <person name="Makalowski W."/>
            <person name="Marzo M."/>
            <person name="Matsuda M."/>
            <person name="Matzkin L."/>
            <person name="McAllister B."/>
            <person name="McBride C.S."/>
            <person name="McKernan B."/>
            <person name="McKernan K."/>
            <person name="Mendez-Lago M."/>
            <person name="Minx P."/>
            <person name="Mollenhauer M.U."/>
            <person name="Montooth K."/>
            <person name="Mount S.M."/>
            <person name="Mu X."/>
            <person name="Myers E."/>
            <person name="Negre B."/>
            <person name="Newfeld S."/>
            <person name="Nielsen R."/>
            <person name="Noor M.A."/>
            <person name="O'Grady P."/>
            <person name="Pachter L."/>
            <person name="Papaceit M."/>
            <person name="Parisi M.J."/>
            <person name="Parisi M."/>
            <person name="Parts L."/>
            <person name="Pedersen J.S."/>
            <person name="Pesole G."/>
            <person name="Phillippy A.M."/>
            <person name="Ponting C.P."/>
            <person name="Pop M."/>
            <person name="Porcelli D."/>
            <person name="Powell J.R."/>
            <person name="Prohaska S."/>
            <person name="Pruitt K."/>
            <person name="Puig M."/>
            <person name="Quesneville H."/>
            <person name="Ram K.R."/>
            <person name="Rand D."/>
            <person name="Rasmussen M.D."/>
            <person name="Reed L.K."/>
            <person name="Reenan R."/>
            <person name="Reily A."/>
            <person name="Remington K.A."/>
            <person name="Rieger T.T."/>
            <person name="Ritchie M.G."/>
            <person name="Robin C."/>
            <person name="Rogers Y.H."/>
            <person name="Rohde C."/>
            <person name="Rozas J."/>
            <person name="Rubenfield M.J."/>
            <person name="Ruiz A."/>
            <person name="Russo S."/>
            <person name="Salzberg S.L."/>
            <person name="Sanchez-Gracia A."/>
            <person name="Saranga D.J."/>
            <person name="Sato H."/>
            <person name="Schaeffer S.W."/>
            <person name="Schatz M.C."/>
            <person name="Schlenke T."/>
            <person name="Schwartz R."/>
            <person name="Segarra C."/>
            <person name="Singh R.S."/>
            <person name="Sirot L."/>
            <person name="Sirota M."/>
            <person name="Sisneros N.B."/>
            <person name="Smith C.D."/>
            <person name="Smith T.F."/>
            <person name="Spieth J."/>
            <person name="Stage D.E."/>
            <person name="Stark A."/>
            <person name="Stephan W."/>
            <person name="Strausberg R.L."/>
            <person name="Strempel S."/>
            <person name="Sturgill D."/>
            <person name="Sutton G."/>
            <person name="Sutton G.G."/>
            <person name="Tao W."/>
            <person name="Teichmann S."/>
            <person name="Tobari Y.N."/>
            <person name="Tomimura Y."/>
            <person name="Tsolas J.M."/>
            <person name="Valente V.L."/>
            <person name="Venter E."/>
            <person name="Venter J.C."/>
            <person name="Vicario S."/>
            <person name="Vieira F.G."/>
            <person name="Vilella A.J."/>
            <person name="Villasante A."/>
            <person name="Walenz B."/>
            <person name="Wang J."/>
            <person name="Wasserman M."/>
            <person name="Watts T."/>
            <person name="Wilson D."/>
            <person name="Wilson R.K."/>
            <person name="Wing R.A."/>
            <person name="Wolfner M.F."/>
            <person name="Wong A."/>
            <person name="Wong G.K."/>
            <person name="Wu C.I."/>
            <person name="Wu G."/>
            <person name="Yamamoto D."/>
            <person name="Yang H.P."/>
            <person name="Yang S.P."/>
            <person name="Yorke J.A."/>
            <person name="Yoshida K."/>
            <person name="Zdobnov E."/>
            <person name="Zhang P."/>
            <person name="Zhang Y."/>
            <person name="Zimin A.V."/>
            <person name="Baldwin J."/>
            <person name="Abdouelleil A."/>
            <person name="Abdulkadir J."/>
            <person name="Abebe A."/>
            <person name="Abera B."/>
            <person name="Abreu J."/>
            <person name="Acer S.C."/>
            <person name="Aftuck L."/>
            <person name="Alexander A."/>
            <person name="An P."/>
            <person name="Anderson E."/>
            <person name="Anderson S."/>
            <person name="Arachi H."/>
            <person name="Azer M."/>
            <person name="Bachantsang P."/>
            <person name="Barry A."/>
            <person name="Bayul T."/>
            <person name="Berlin A."/>
            <person name="Bessette D."/>
            <person name="Bloom T."/>
            <person name="Blye J."/>
            <person name="Boguslavskiy L."/>
            <person name="Bonnet C."/>
            <person name="Boukhgalter B."/>
            <person name="Bourzgui I."/>
            <person name="Brown A."/>
            <person name="Cahill P."/>
            <person name="Channer S."/>
            <person name="Cheshatsang Y."/>
            <person name="Chuda L."/>
            <person name="Citroen M."/>
            <person name="Collymore A."/>
            <person name="Cooke P."/>
            <person name="Costello M."/>
            <person name="D'Aco K."/>
            <person name="Daza R."/>
            <person name="De Haan G."/>
            <person name="DeGray S."/>
            <person name="DeMaso C."/>
            <person name="Dhargay N."/>
            <person name="Dooley K."/>
            <person name="Dooley E."/>
            <person name="Doricent M."/>
            <person name="Dorje P."/>
            <person name="Dorjee K."/>
            <person name="Dupes A."/>
            <person name="Elong R."/>
            <person name="Falk J."/>
            <person name="Farina A."/>
            <person name="Faro S."/>
            <person name="Ferguson D."/>
            <person name="Fisher S."/>
            <person name="Foley C.D."/>
            <person name="Franke A."/>
            <person name="Friedrich D."/>
            <person name="Gadbois L."/>
            <person name="Gearin G."/>
            <person name="Gearin C.R."/>
            <person name="Giannoukos G."/>
            <person name="Goode T."/>
            <person name="Graham J."/>
            <person name="Grandbois E."/>
            <person name="Grewal S."/>
            <person name="Gyaltsen K."/>
            <person name="Hafez N."/>
            <person name="Hagos B."/>
            <person name="Hall J."/>
            <person name="Henson C."/>
            <person name="Hollinger A."/>
            <person name="Honan T."/>
            <person name="Huard M.D."/>
            <person name="Hughes L."/>
            <person name="Hurhula B."/>
            <person name="Husby M.E."/>
            <person name="Kamat A."/>
            <person name="Kanga B."/>
            <person name="Kashin S."/>
            <person name="Khazanovich D."/>
            <person name="Kisner P."/>
            <person name="Lance K."/>
            <person name="Lara M."/>
            <person name="Lee W."/>
            <person name="Lennon N."/>
            <person name="Letendre F."/>
            <person name="LeVine R."/>
            <person name="Lipovsky A."/>
            <person name="Liu X."/>
            <person name="Liu J."/>
            <person name="Liu S."/>
            <person name="Lokyitsang T."/>
            <person name="Lokyitsang Y."/>
            <person name="Lubonja R."/>
            <person name="Lui A."/>
            <person name="MacDonald P."/>
            <person name="Magnisalis V."/>
            <person name="Maru K."/>
            <person name="Matthews C."/>
            <person name="McCusker W."/>
            <person name="McDonough S."/>
            <person name="Mehta T."/>
            <person name="Meldrim J."/>
            <person name="Meneus L."/>
            <person name="Mihai O."/>
            <person name="Mihalev A."/>
            <person name="Mihova T."/>
            <person name="Mittelman R."/>
            <person name="Mlenga V."/>
            <person name="Montmayeur A."/>
            <person name="Mulrain L."/>
            <person name="Navidi A."/>
            <person name="Naylor J."/>
            <person name="Negash T."/>
            <person name="Nguyen T."/>
            <person name="Nguyen N."/>
            <person name="Nicol R."/>
            <person name="Norbu C."/>
            <person name="Norbu N."/>
            <person name="Novod N."/>
            <person name="O'Neill B."/>
            <person name="Osman S."/>
            <person name="Markiewicz E."/>
            <person name="Oyono O.L."/>
            <person name="Patti C."/>
            <person name="Phunkhang P."/>
            <person name="Pierre F."/>
            <person name="Priest M."/>
            <person name="Raghuraman S."/>
            <person name="Rege F."/>
            <person name="Reyes R."/>
            <person name="Rise C."/>
            <person name="Rogov P."/>
            <person name="Ross K."/>
            <person name="Ryan E."/>
            <person name="Settipalli S."/>
            <person name="Shea T."/>
            <person name="Sherpa N."/>
            <person name="Shi L."/>
            <person name="Shih D."/>
            <person name="Sparrow T."/>
            <person name="Spaulding J."/>
            <person name="Stalker J."/>
            <person name="Stange-Thomann N."/>
            <person name="Stavropoulos S."/>
            <person name="Stone C."/>
            <person name="Strader C."/>
            <person name="Tesfaye S."/>
            <person name="Thomson T."/>
            <person name="Thoulutsang Y."/>
            <person name="Thoulutsang D."/>
            <person name="Topham K."/>
            <person name="Topping I."/>
            <person name="Tsamla T."/>
            <person name="Vassiliev H."/>
            <person name="Vo A."/>
            <person name="Wangchuk T."/>
            <person name="Wangdi T."/>
            <person name="Weiand M."/>
            <person name="Wilkinson J."/>
            <person name="Wilson A."/>
            <person name="Yadav S."/>
            <person name="Young G."/>
            <person name="Yu Q."/>
            <person name="Zembek L."/>
            <person name="Zhong D."/>
            <person name="Zimmer A."/>
            <person name="Zwirko Z."/>
            <person name="Jaffe D.B."/>
            <person name="Alvarez P."/>
            <person name="Brockman W."/>
            <person name="Butler J."/>
            <person name="Chin C."/>
            <person name="Gnerre S."/>
            <person name="Grabherr M."/>
            <person name="Kleber M."/>
            <person name="Mauceli E."/>
            <person name="MacCallum I."/>
        </authorList>
    </citation>
    <scope>NUCLEOTIDE SEQUENCE [LARGE SCALE GENOMIC DNA]</scope>
    <source>
        <strain evidence="7">Tucson 14024-0371.13</strain>
    </source>
</reference>
<dbReference type="GeneID" id="6501031"/>
<evidence type="ECO:0000313" key="6">
    <source>
        <dbReference type="EMBL" id="EDV42982.2"/>
    </source>
</evidence>
<dbReference type="OrthoDB" id="43654at2759"/>
<organism evidence="6 7">
    <name type="scientific">Drosophila ananassae</name>
    <name type="common">Fruit fly</name>
    <dbReference type="NCBI Taxonomy" id="7217"/>
    <lineage>
        <taxon>Eukaryota</taxon>
        <taxon>Metazoa</taxon>
        <taxon>Ecdysozoa</taxon>
        <taxon>Arthropoda</taxon>
        <taxon>Hexapoda</taxon>
        <taxon>Insecta</taxon>
        <taxon>Pterygota</taxon>
        <taxon>Neoptera</taxon>
        <taxon>Endopterygota</taxon>
        <taxon>Diptera</taxon>
        <taxon>Brachycera</taxon>
        <taxon>Muscomorpha</taxon>
        <taxon>Ephydroidea</taxon>
        <taxon>Drosophilidae</taxon>
        <taxon>Drosophila</taxon>
        <taxon>Sophophora</taxon>
    </lineage>
</organism>
<proteinExistence type="inferred from homology"/>
<evidence type="ECO:0000256" key="2">
    <source>
        <dbReference type="ARBA" id="ARBA00009923"/>
    </source>
</evidence>
<dbReference type="HOGENOM" id="CLU_035730_7_0_1"/>
<dbReference type="SMART" id="SM00198">
    <property type="entry name" value="SCP"/>
    <property type="match status" value="1"/>
</dbReference>
<keyword evidence="7" id="KW-1185">Reference proteome</keyword>
<accession>B3LZ55</accession>
<evidence type="ECO:0000313" key="7">
    <source>
        <dbReference type="Proteomes" id="UP000007801"/>
    </source>
</evidence>
<dbReference type="CDD" id="cd05380">
    <property type="entry name" value="CAP_euk"/>
    <property type="match status" value="1"/>
</dbReference>
<dbReference type="GO" id="GO:0005576">
    <property type="term" value="C:extracellular region"/>
    <property type="evidence" value="ECO:0007669"/>
    <property type="project" value="UniProtKB-SubCell"/>
</dbReference>
<dbReference type="Pfam" id="PF00188">
    <property type="entry name" value="CAP"/>
    <property type="match status" value="1"/>
</dbReference>
<evidence type="ECO:0000256" key="1">
    <source>
        <dbReference type="ARBA" id="ARBA00004613"/>
    </source>
</evidence>
<comment type="subcellular location">
    <subcellularLocation>
        <location evidence="1">Secreted</location>
    </subcellularLocation>
</comment>
<dbReference type="Gene3D" id="3.40.33.10">
    <property type="entry name" value="CAP"/>
    <property type="match status" value="1"/>
</dbReference>
<dbReference type="KEGG" id="dan:6501031"/>
<dbReference type="Proteomes" id="UP000007801">
    <property type="component" value="Unassembled WGS sequence"/>
</dbReference>
<dbReference type="EMBL" id="CH902617">
    <property type="protein sequence ID" value="EDV42982.2"/>
    <property type="molecule type" value="Genomic_DNA"/>
</dbReference>
<sequence length="324" mass="36191">MYLYGLCTFVGNRTTLRPYWKWKSCSNCFPFCTPICYKSQRPDPSKSVSTEDHSKAMPSIKATGFSILAGVVVLFGSSLAVDYCALPTCLDKHIGCNNKGNFSENCPKDAREVKIEAHHKLILTLFNDLRNKVAGGGVEGLPKAIRMAKMSWCEELSHLAMLNVKTCESLPDKCRSTERFAYAGQNNAIFHYSGTESEYTDAEIIKEQIENWFNERSNASPDILASFPEELPNKNVAQFTISVAEKNTHIGCAAIRFTKDFYNHFVLTCNFATSNIVGQPVYTPGDKATSGCKNRYGAAFDYPNLCYAKEIYDNEKVVEGVKVY</sequence>
<evidence type="ECO:0000259" key="5">
    <source>
        <dbReference type="SMART" id="SM00198"/>
    </source>
</evidence>